<dbReference type="STRING" id="1179773.BN6_80190"/>
<dbReference type="Pfam" id="PF00892">
    <property type="entry name" value="EamA"/>
    <property type="match status" value="1"/>
</dbReference>
<evidence type="ECO:0000256" key="7">
    <source>
        <dbReference type="ARBA" id="ARBA00023136"/>
    </source>
</evidence>
<comment type="similarity">
    <text evidence="2">Belongs to the EamA transporter family.</text>
</comment>
<dbReference type="eggNOG" id="COG2962">
    <property type="taxonomic scope" value="Bacteria"/>
</dbReference>
<evidence type="ECO:0000313" key="11">
    <source>
        <dbReference type="Proteomes" id="UP000006281"/>
    </source>
</evidence>
<accession>K0KCH3</accession>
<keyword evidence="4" id="KW-1003">Cell membrane</keyword>
<keyword evidence="6 8" id="KW-1133">Transmembrane helix</keyword>
<dbReference type="EMBL" id="HE804045">
    <property type="protein sequence ID" value="CCH35237.1"/>
    <property type="molecule type" value="Genomic_DNA"/>
</dbReference>
<feature type="transmembrane region" description="Helical" evidence="8">
    <location>
        <begin position="243"/>
        <end position="265"/>
    </location>
</feature>
<dbReference type="InterPro" id="IPR004626">
    <property type="entry name" value="RarD"/>
</dbReference>
<feature type="transmembrane region" description="Helical" evidence="8">
    <location>
        <begin position="113"/>
        <end position="130"/>
    </location>
</feature>
<feature type="transmembrane region" description="Helical" evidence="8">
    <location>
        <begin position="217"/>
        <end position="236"/>
    </location>
</feature>
<dbReference type="AlphaFoldDB" id="K0KCH3"/>
<evidence type="ECO:0000256" key="6">
    <source>
        <dbReference type="ARBA" id="ARBA00022989"/>
    </source>
</evidence>
<feature type="transmembrane region" description="Helical" evidence="8">
    <location>
        <begin position="160"/>
        <end position="176"/>
    </location>
</feature>
<feature type="transmembrane region" description="Helical" evidence="8">
    <location>
        <begin position="277"/>
        <end position="295"/>
    </location>
</feature>
<dbReference type="InterPro" id="IPR037185">
    <property type="entry name" value="EmrE-like"/>
</dbReference>
<keyword evidence="3" id="KW-0813">Transport</keyword>
<evidence type="ECO:0000256" key="5">
    <source>
        <dbReference type="ARBA" id="ARBA00022692"/>
    </source>
</evidence>
<dbReference type="Proteomes" id="UP000006281">
    <property type="component" value="Chromosome"/>
</dbReference>
<evidence type="ECO:0000256" key="4">
    <source>
        <dbReference type="ARBA" id="ARBA00022475"/>
    </source>
</evidence>
<feature type="transmembrane region" description="Helical" evidence="8">
    <location>
        <begin position="20"/>
        <end position="38"/>
    </location>
</feature>
<dbReference type="HOGENOM" id="CLU_054508_1_0_11"/>
<sequence length="308" mass="32922">MPPLTNSSAISAETNHTNRGVAFGIGAYVLWGIVPAYWPLLAPAGAVEILAHRIAWSLVVMVLLTAVLGRWAGLRGLSLKGWLMVAAASVLIAVNWGVYIYSVNAGHVVEAALGYFINPLVSVLLGVVVLRERLRRAQFAAILIALVAVVVLAVDYGQPPWISLVLACSFGLYGLLKKTVPLDATASLTAESVVLAPIAVGYLVWLGPAGTFTDHGVGHALILVSAGLVTAIPLVLFGAGARLIPLITMGMLQYIAPILQFSWGVFVMHEPMPPSRWFGFALVWLALVVFTVDALRIRRRPRLLAPVE</sequence>
<dbReference type="PANTHER" id="PTHR22911:SF137">
    <property type="entry name" value="SOLUTE CARRIER FAMILY 35 MEMBER G2-RELATED"/>
    <property type="match status" value="1"/>
</dbReference>
<name>K0KCH3_SACES</name>
<dbReference type="PATRIC" id="fig|1179773.3.peg.8094"/>
<protein>
    <submittedName>
        <fullName evidence="10">Protein RarD</fullName>
    </submittedName>
</protein>
<dbReference type="KEGG" id="sesp:BN6_80190"/>
<feature type="transmembrane region" description="Helical" evidence="8">
    <location>
        <begin position="137"/>
        <end position="154"/>
    </location>
</feature>
<organism evidence="10 11">
    <name type="scientific">Saccharothrix espanaensis (strain ATCC 51144 / DSM 44229 / JCM 9112 / NBRC 15066 / NRRL 15764)</name>
    <dbReference type="NCBI Taxonomy" id="1179773"/>
    <lineage>
        <taxon>Bacteria</taxon>
        <taxon>Bacillati</taxon>
        <taxon>Actinomycetota</taxon>
        <taxon>Actinomycetes</taxon>
        <taxon>Pseudonocardiales</taxon>
        <taxon>Pseudonocardiaceae</taxon>
        <taxon>Saccharothrix</taxon>
    </lineage>
</organism>
<dbReference type="GO" id="GO:0005886">
    <property type="term" value="C:plasma membrane"/>
    <property type="evidence" value="ECO:0007669"/>
    <property type="project" value="UniProtKB-SubCell"/>
</dbReference>
<dbReference type="NCBIfam" id="TIGR00688">
    <property type="entry name" value="rarD"/>
    <property type="match status" value="1"/>
</dbReference>
<dbReference type="RefSeq" id="WP_015105344.1">
    <property type="nucleotide sequence ID" value="NC_019673.1"/>
</dbReference>
<evidence type="ECO:0000256" key="8">
    <source>
        <dbReference type="SAM" id="Phobius"/>
    </source>
</evidence>
<reference evidence="10 11" key="1">
    <citation type="journal article" date="2012" name="BMC Genomics">
        <title>Complete genome sequence of Saccharothrix espanaensis DSM 44229T and comparison to the other completely sequenced Pseudonocardiaceae.</title>
        <authorList>
            <person name="Strobel T."/>
            <person name="Al-Dilaimi A."/>
            <person name="Blom J."/>
            <person name="Gessner A."/>
            <person name="Kalinowski J."/>
            <person name="Luzhetska M."/>
            <person name="Puhler A."/>
            <person name="Szczepanowski R."/>
            <person name="Bechthold A."/>
            <person name="Ruckert C."/>
        </authorList>
    </citation>
    <scope>NUCLEOTIDE SEQUENCE [LARGE SCALE GENOMIC DNA]</scope>
    <source>
        <strain evidence="11">ATCC 51144 / DSM 44229 / JCM 9112 / NBRC 15066 / NRRL 15764</strain>
    </source>
</reference>
<evidence type="ECO:0000313" key="10">
    <source>
        <dbReference type="EMBL" id="CCH35237.1"/>
    </source>
</evidence>
<feature type="transmembrane region" description="Helical" evidence="8">
    <location>
        <begin position="81"/>
        <end position="101"/>
    </location>
</feature>
<evidence type="ECO:0000256" key="3">
    <source>
        <dbReference type="ARBA" id="ARBA00022448"/>
    </source>
</evidence>
<dbReference type="PANTHER" id="PTHR22911">
    <property type="entry name" value="ACYL-MALONYL CONDENSING ENZYME-RELATED"/>
    <property type="match status" value="1"/>
</dbReference>
<evidence type="ECO:0000259" key="9">
    <source>
        <dbReference type="Pfam" id="PF00892"/>
    </source>
</evidence>
<comment type="subcellular location">
    <subcellularLocation>
        <location evidence="1">Cell membrane</location>
        <topology evidence="1">Multi-pass membrane protein</topology>
    </subcellularLocation>
</comment>
<evidence type="ECO:0000256" key="1">
    <source>
        <dbReference type="ARBA" id="ARBA00004651"/>
    </source>
</evidence>
<keyword evidence="7 8" id="KW-0472">Membrane</keyword>
<proteinExistence type="inferred from homology"/>
<feature type="domain" description="EamA" evidence="9">
    <location>
        <begin position="19"/>
        <end position="152"/>
    </location>
</feature>
<feature type="transmembrane region" description="Helical" evidence="8">
    <location>
        <begin position="188"/>
        <end position="205"/>
    </location>
</feature>
<dbReference type="SUPFAM" id="SSF103481">
    <property type="entry name" value="Multidrug resistance efflux transporter EmrE"/>
    <property type="match status" value="2"/>
</dbReference>
<feature type="transmembrane region" description="Helical" evidence="8">
    <location>
        <begin position="50"/>
        <end position="69"/>
    </location>
</feature>
<evidence type="ECO:0000256" key="2">
    <source>
        <dbReference type="ARBA" id="ARBA00007362"/>
    </source>
</evidence>
<keyword evidence="11" id="KW-1185">Reference proteome</keyword>
<keyword evidence="5 8" id="KW-0812">Transmembrane</keyword>
<dbReference type="InterPro" id="IPR000620">
    <property type="entry name" value="EamA_dom"/>
</dbReference>
<gene>
    <name evidence="10" type="primary">rarD</name>
    <name evidence="10" type="ordered locus">BN6_80190</name>
</gene>